<keyword evidence="2" id="KW-0805">Transcription regulation</keyword>
<gene>
    <name evidence="8" type="ORF">OEG84_09710</name>
</gene>
<dbReference type="Pfam" id="PF04542">
    <property type="entry name" value="Sigma70_r2"/>
    <property type="match status" value="1"/>
</dbReference>
<evidence type="ECO:0000256" key="4">
    <source>
        <dbReference type="ARBA" id="ARBA00023125"/>
    </source>
</evidence>
<keyword evidence="4" id="KW-0238">DNA-binding</keyword>
<dbReference type="PANTHER" id="PTHR43133:SF8">
    <property type="entry name" value="RNA POLYMERASE SIGMA FACTOR HI_1459-RELATED"/>
    <property type="match status" value="1"/>
</dbReference>
<dbReference type="NCBIfam" id="TIGR02937">
    <property type="entry name" value="sigma70-ECF"/>
    <property type="match status" value="1"/>
</dbReference>
<keyword evidence="3" id="KW-0731">Sigma factor</keyword>
<dbReference type="Gene3D" id="1.10.1740.10">
    <property type="match status" value="1"/>
</dbReference>
<evidence type="ECO:0000259" key="6">
    <source>
        <dbReference type="Pfam" id="PF04542"/>
    </source>
</evidence>
<dbReference type="InterPro" id="IPR013324">
    <property type="entry name" value="RNA_pol_sigma_r3/r4-like"/>
</dbReference>
<protein>
    <submittedName>
        <fullName evidence="8">Sigma-70 family RNA polymerase sigma factor</fullName>
    </submittedName>
</protein>
<dbReference type="RefSeq" id="WP_267653569.1">
    <property type="nucleotide sequence ID" value="NZ_JAOVZR010000001.1"/>
</dbReference>
<evidence type="ECO:0000256" key="3">
    <source>
        <dbReference type="ARBA" id="ARBA00023082"/>
    </source>
</evidence>
<evidence type="ECO:0000256" key="5">
    <source>
        <dbReference type="ARBA" id="ARBA00023163"/>
    </source>
</evidence>
<dbReference type="InterPro" id="IPR007627">
    <property type="entry name" value="RNA_pol_sigma70_r2"/>
</dbReference>
<keyword evidence="9" id="KW-1185">Reference proteome</keyword>
<dbReference type="SUPFAM" id="SSF88659">
    <property type="entry name" value="Sigma3 and sigma4 domains of RNA polymerase sigma factors"/>
    <property type="match status" value="1"/>
</dbReference>
<accession>A0ABT3Z897</accession>
<dbReference type="EMBL" id="JAOVZR010000001">
    <property type="protein sequence ID" value="MCY0147977.1"/>
    <property type="molecule type" value="Genomic_DNA"/>
</dbReference>
<comment type="caution">
    <text evidence="8">The sequence shown here is derived from an EMBL/GenBank/DDBJ whole genome shotgun (WGS) entry which is preliminary data.</text>
</comment>
<keyword evidence="5" id="KW-0804">Transcription</keyword>
<dbReference type="Proteomes" id="UP001073227">
    <property type="component" value="Unassembled WGS sequence"/>
</dbReference>
<evidence type="ECO:0000256" key="1">
    <source>
        <dbReference type="ARBA" id="ARBA00010641"/>
    </source>
</evidence>
<dbReference type="SUPFAM" id="SSF88946">
    <property type="entry name" value="Sigma2 domain of RNA polymerase sigma factors"/>
    <property type="match status" value="1"/>
</dbReference>
<organism evidence="8 9">
    <name type="scientific">Hoeflea algicola</name>
    <dbReference type="NCBI Taxonomy" id="2983763"/>
    <lineage>
        <taxon>Bacteria</taxon>
        <taxon>Pseudomonadati</taxon>
        <taxon>Pseudomonadota</taxon>
        <taxon>Alphaproteobacteria</taxon>
        <taxon>Hyphomicrobiales</taxon>
        <taxon>Rhizobiaceae</taxon>
        <taxon>Hoeflea</taxon>
    </lineage>
</organism>
<dbReference type="Gene3D" id="1.10.10.10">
    <property type="entry name" value="Winged helix-like DNA-binding domain superfamily/Winged helix DNA-binding domain"/>
    <property type="match status" value="1"/>
</dbReference>
<dbReference type="InterPro" id="IPR014284">
    <property type="entry name" value="RNA_pol_sigma-70_dom"/>
</dbReference>
<dbReference type="InterPro" id="IPR013325">
    <property type="entry name" value="RNA_pol_sigma_r2"/>
</dbReference>
<dbReference type="InterPro" id="IPR036388">
    <property type="entry name" value="WH-like_DNA-bd_sf"/>
</dbReference>
<evidence type="ECO:0000256" key="2">
    <source>
        <dbReference type="ARBA" id="ARBA00023015"/>
    </source>
</evidence>
<dbReference type="PANTHER" id="PTHR43133">
    <property type="entry name" value="RNA POLYMERASE ECF-TYPE SIGMA FACTO"/>
    <property type="match status" value="1"/>
</dbReference>
<feature type="domain" description="RNA polymerase sigma-70 region 2" evidence="6">
    <location>
        <begin position="32"/>
        <end position="92"/>
    </location>
</feature>
<proteinExistence type="inferred from homology"/>
<feature type="domain" description="RNA polymerase sigma factor 70 region 4 type 2" evidence="7">
    <location>
        <begin position="121"/>
        <end position="173"/>
    </location>
</feature>
<dbReference type="Pfam" id="PF08281">
    <property type="entry name" value="Sigma70_r4_2"/>
    <property type="match status" value="1"/>
</dbReference>
<evidence type="ECO:0000313" key="9">
    <source>
        <dbReference type="Proteomes" id="UP001073227"/>
    </source>
</evidence>
<name>A0ABT3Z897_9HYPH</name>
<evidence type="ECO:0000259" key="7">
    <source>
        <dbReference type="Pfam" id="PF08281"/>
    </source>
</evidence>
<evidence type="ECO:0000313" key="8">
    <source>
        <dbReference type="EMBL" id="MCY0147977.1"/>
    </source>
</evidence>
<comment type="similarity">
    <text evidence="1">Belongs to the sigma-70 factor family. ECF subfamily.</text>
</comment>
<dbReference type="InterPro" id="IPR013249">
    <property type="entry name" value="RNA_pol_sigma70_r4_t2"/>
</dbReference>
<sequence length="183" mass="20226">MRSKQQIVEEYLVAGARLGSRKAIAHLADLRGPSLLRHALRLLGNREDAQDAVQEAWIEIISGLPKLRDDRAFPAWAYRIVTRRAARLISGRVRRRQQEAYAAMESDLTVEETGSLAADARAVRLAIRALPPPQAAAISLFYLEDMSVAEVAIALDVPPGTIKTRLMHARAKLNQALKGDVDE</sequence>
<reference evidence="8" key="1">
    <citation type="submission" date="2022-10" db="EMBL/GenBank/DDBJ databases">
        <title>Hoeflea sp. G2-23, isolated from marine algae.</title>
        <authorList>
            <person name="Kristyanto S."/>
            <person name="Kim J.M."/>
            <person name="Jeon C.O."/>
        </authorList>
    </citation>
    <scope>NUCLEOTIDE SEQUENCE</scope>
    <source>
        <strain evidence="8">G2-23</strain>
    </source>
</reference>
<dbReference type="InterPro" id="IPR039425">
    <property type="entry name" value="RNA_pol_sigma-70-like"/>
</dbReference>